<dbReference type="EMBL" id="JACVVK020000011">
    <property type="protein sequence ID" value="KAK7505234.1"/>
    <property type="molecule type" value="Genomic_DNA"/>
</dbReference>
<proteinExistence type="inferred from homology"/>
<comment type="cofactor">
    <cofactor evidence="7">
        <name>heme</name>
        <dbReference type="ChEBI" id="CHEBI:30413"/>
    </cofactor>
</comment>
<dbReference type="InterPro" id="IPR036396">
    <property type="entry name" value="Cyt_P450_sf"/>
</dbReference>
<dbReference type="AlphaFoldDB" id="A0ABD0LZX2"/>
<sequence length="533" mass="61298">MVLVVYLLFTALALLATYLVKAYLDRWTFRGFGSIPTVAVRLPYVGNALHIDMTKCHRVLSDFARTYGPVFRIRLYKEEILVLNDYKSIHDALIMKGADFAGRPPMYRTKHAERNIHSIVWQTYTDKLLFLRKTVLRSMRMYGSGLEKLEEKCRPDIHEMMERFSATGGEPADPWDIIYDAVCNVMLCLTLGSRVDYDSINFQRIKDMNSLFNDTFGSGRARRLDHIPFLRIFRDDCYCRMQEALKLRDAFWEAELEKLKKSEEDRDCVVQHLFDSLGDVRTMKSQNGSRPTTSGISKTGTTEAPGRDVQPELNVTPTTVKEVFTNLILAGTDTTATALTCFLLVLLHYPDVQDRLWQEINTVVGVNHLTSLADREALPYVEATLLELLRFISHVPLAVPHYTTCDTSVLGKSVPANTTVYINLWALHHDETFWNDPWRFDPTRFLDGHGKLVPPSHENRRRLLPFGAGRRVCLGETLAKNRLFLFATALIQHFHFQAENPDQLPEVDPRTYEMGLVLHPKRFKLRAIRRQKS</sequence>
<dbReference type="GO" id="GO:0046872">
    <property type="term" value="F:metal ion binding"/>
    <property type="evidence" value="ECO:0007669"/>
    <property type="project" value="UniProtKB-KW"/>
</dbReference>
<dbReference type="InterPro" id="IPR017972">
    <property type="entry name" value="Cyt_P450_CS"/>
</dbReference>
<keyword evidence="6 8" id="KW-0503">Monooxygenase</keyword>
<evidence type="ECO:0000256" key="1">
    <source>
        <dbReference type="ARBA" id="ARBA00010617"/>
    </source>
</evidence>
<organism evidence="10 11">
    <name type="scientific">Batillaria attramentaria</name>
    <dbReference type="NCBI Taxonomy" id="370345"/>
    <lineage>
        <taxon>Eukaryota</taxon>
        <taxon>Metazoa</taxon>
        <taxon>Spiralia</taxon>
        <taxon>Lophotrochozoa</taxon>
        <taxon>Mollusca</taxon>
        <taxon>Gastropoda</taxon>
        <taxon>Caenogastropoda</taxon>
        <taxon>Sorbeoconcha</taxon>
        <taxon>Cerithioidea</taxon>
        <taxon>Batillariidae</taxon>
        <taxon>Batillaria</taxon>
    </lineage>
</organism>
<dbReference type="PANTHER" id="PTHR24289:SF1">
    <property type="entry name" value="STEROID 17-ALPHA-HYDROXYLASE_17,20 LYASE"/>
    <property type="match status" value="1"/>
</dbReference>
<dbReference type="SUPFAM" id="SSF48264">
    <property type="entry name" value="Cytochrome P450"/>
    <property type="match status" value="1"/>
</dbReference>
<dbReference type="GO" id="GO:0004497">
    <property type="term" value="F:monooxygenase activity"/>
    <property type="evidence" value="ECO:0007669"/>
    <property type="project" value="UniProtKB-KW"/>
</dbReference>
<dbReference type="InterPro" id="IPR001128">
    <property type="entry name" value="Cyt_P450"/>
</dbReference>
<protein>
    <recommendedName>
        <fullName evidence="12">Cytochrome P450</fullName>
    </recommendedName>
</protein>
<dbReference type="PRINTS" id="PR00385">
    <property type="entry name" value="P450"/>
</dbReference>
<keyword evidence="5 7" id="KW-0408">Iron</keyword>
<name>A0ABD0LZX2_9CAEN</name>
<evidence type="ECO:0000256" key="5">
    <source>
        <dbReference type="ARBA" id="ARBA00023004"/>
    </source>
</evidence>
<evidence type="ECO:0000256" key="8">
    <source>
        <dbReference type="RuleBase" id="RU000461"/>
    </source>
</evidence>
<dbReference type="PRINTS" id="PR00463">
    <property type="entry name" value="EP450I"/>
</dbReference>
<keyword evidence="11" id="KW-1185">Reference proteome</keyword>
<dbReference type="Proteomes" id="UP001519460">
    <property type="component" value="Unassembled WGS sequence"/>
</dbReference>
<dbReference type="Gene3D" id="1.10.630.10">
    <property type="entry name" value="Cytochrome P450"/>
    <property type="match status" value="1"/>
</dbReference>
<evidence type="ECO:0008006" key="12">
    <source>
        <dbReference type="Google" id="ProtNLM"/>
    </source>
</evidence>
<accession>A0ABD0LZX2</accession>
<evidence type="ECO:0000256" key="7">
    <source>
        <dbReference type="PIRSR" id="PIRSR602401-1"/>
    </source>
</evidence>
<feature type="binding site" description="axial binding residue" evidence="7">
    <location>
        <position position="473"/>
    </location>
    <ligand>
        <name>heme</name>
        <dbReference type="ChEBI" id="CHEBI:30413"/>
    </ligand>
    <ligandPart>
        <name>Fe</name>
        <dbReference type="ChEBI" id="CHEBI:18248"/>
    </ligandPart>
</feature>
<reference evidence="10 11" key="1">
    <citation type="journal article" date="2023" name="Sci. Data">
        <title>Genome assembly of the Korean intertidal mud-creeper Batillaria attramentaria.</title>
        <authorList>
            <person name="Patra A.K."/>
            <person name="Ho P.T."/>
            <person name="Jun S."/>
            <person name="Lee S.J."/>
            <person name="Kim Y."/>
            <person name="Won Y.J."/>
        </authorList>
    </citation>
    <scope>NUCLEOTIDE SEQUENCE [LARGE SCALE GENOMIC DNA]</scope>
    <source>
        <strain evidence="10">Wonlab-2016</strain>
    </source>
</reference>
<feature type="compositionally biased region" description="Polar residues" evidence="9">
    <location>
        <begin position="283"/>
        <end position="302"/>
    </location>
</feature>
<evidence type="ECO:0000313" key="10">
    <source>
        <dbReference type="EMBL" id="KAK7505234.1"/>
    </source>
</evidence>
<dbReference type="PANTHER" id="PTHR24289">
    <property type="entry name" value="STEROID 17-ALPHA-HYDROXYLASE/17,20 LYASE"/>
    <property type="match status" value="1"/>
</dbReference>
<feature type="region of interest" description="Disordered" evidence="9">
    <location>
        <begin position="282"/>
        <end position="312"/>
    </location>
</feature>
<evidence type="ECO:0000256" key="6">
    <source>
        <dbReference type="ARBA" id="ARBA00023033"/>
    </source>
</evidence>
<evidence type="ECO:0000313" key="11">
    <source>
        <dbReference type="Proteomes" id="UP001519460"/>
    </source>
</evidence>
<keyword evidence="2 7" id="KW-0349">Heme</keyword>
<keyword evidence="4 8" id="KW-0560">Oxidoreductase</keyword>
<evidence type="ECO:0000256" key="3">
    <source>
        <dbReference type="ARBA" id="ARBA00022723"/>
    </source>
</evidence>
<evidence type="ECO:0000256" key="2">
    <source>
        <dbReference type="ARBA" id="ARBA00022617"/>
    </source>
</evidence>
<evidence type="ECO:0000256" key="9">
    <source>
        <dbReference type="SAM" id="MobiDB-lite"/>
    </source>
</evidence>
<evidence type="ECO:0000256" key="4">
    <source>
        <dbReference type="ARBA" id="ARBA00023002"/>
    </source>
</evidence>
<dbReference type="InterPro" id="IPR002401">
    <property type="entry name" value="Cyt_P450_E_grp-I"/>
</dbReference>
<comment type="similarity">
    <text evidence="1 8">Belongs to the cytochrome P450 family.</text>
</comment>
<dbReference type="PROSITE" id="PS00086">
    <property type="entry name" value="CYTOCHROME_P450"/>
    <property type="match status" value="1"/>
</dbReference>
<dbReference type="Pfam" id="PF00067">
    <property type="entry name" value="p450"/>
    <property type="match status" value="1"/>
</dbReference>
<comment type="caution">
    <text evidence="10">The sequence shown here is derived from an EMBL/GenBank/DDBJ whole genome shotgun (WGS) entry which is preliminary data.</text>
</comment>
<keyword evidence="3 7" id="KW-0479">Metal-binding</keyword>
<gene>
    <name evidence="10" type="ORF">BaRGS_00003396</name>
</gene>